<dbReference type="InterPro" id="IPR011613">
    <property type="entry name" value="GH15-like"/>
</dbReference>
<sequence length="127" mass="14034">DAALLLIPIVGFLPPEDPRVIGTIDAIERELMTDCFVLRYPISESNDIDGLPGTEGAFLACSFWLAEALYLIGRKDEAMDLFERLLALTNDVGLLAEEYDPVQARHLGNFPQAFTHLHLIHTALALS</sequence>
<keyword evidence="2" id="KW-0378">Hydrolase</keyword>
<evidence type="ECO:0000313" key="2">
    <source>
        <dbReference type="EMBL" id="MFF3672153.1"/>
    </source>
</evidence>
<dbReference type="RefSeq" id="WP_387418315.1">
    <property type="nucleotide sequence ID" value="NZ_JBIASD010000069.1"/>
</dbReference>
<reference evidence="2 3" key="1">
    <citation type="submission" date="2024-10" db="EMBL/GenBank/DDBJ databases">
        <title>The Natural Products Discovery Center: Release of the First 8490 Sequenced Strains for Exploring Actinobacteria Biosynthetic Diversity.</title>
        <authorList>
            <person name="Kalkreuter E."/>
            <person name="Kautsar S.A."/>
            <person name="Yang D."/>
            <person name="Bader C.D."/>
            <person name="Teijaro C.N."/>
            <person name="Fluegel L."/>
            <person name="Davis C.M."/>
            <person name="Simpson J.R."/>
            <person name="Lauterbach L."/>
            <person name="Steele A.D."/>
            <person name="Gui C."/>
            <person name="Meng S."/>
            <person name="Li G."/>
            <person name="Viehrig K."/>
            <person name="Ye F."/>
            <person name="Su P."/>
            <person name="Kiefer A.F."/>
            <person name="Nichols A."/>
            <person name="Cepeda A.J."/>
            <person name="Yan W."/>
            <person name="Fan B."/>
            <person name="Jiang Y."/>
            <person name="Adhikari A."/>
            <person name="Zheng C.-J."/>
            <person name="Schuster L."/>
            <person name="Cowan T.M."/>
            <person name="Smanski M.J."/>
            <person name="Chevrette M.G."/>
            <person name="De Carvalho L.P.S."/>
            <person name="Shen B."/>
        </authorList>
    </citation>
    <scope>NUCLEOTIDE SEQUENCE [LARGE SCALE GENOMIC DNA]</scope>
    <source>
        <strain evidence="2 3">NPDC002173</strain>
    </source>
</reference>
<dbReference type="Proteomes" id="UP001602013">
    <property type="component" value="Unassembled WGS sequence"/>
</dbReference>
<dbReference type="PANTHER" id="PTHR31616:SF0">
    <property type="entry name" value="GLUCAN 1,4-ALPHA-GLUCOSIDASE"/>
    <property type="match status" value="1"/>
</dbReference>
<comment type="caution">
    <text evidence="2">The sequence shown here is derived from an EMBL/GenBank/DDBJ whole genome shotgun (WGS) entry which is preliminary data.</text>
</comment>
<dbReference type="Gene3D" id="1.50.10.10">
    <property type="match status" value="1"/>
</dbReference>
<feature type="domain" description="GH15-like" evidence="1">
    <location>
        <begin position="1"/>
        <end position="123"/>
    </location>
</feature>
<proteinExistence type="predicted"/>
<organism evidence="2 3">
    <name type="scientific">Microtetraspora malaysiensis</name>
    <dbReference type="NCBI Taxonomy" id="161358"/>
    <lineage>
        <taxon>Bacteria</taxon>
        <taxon>Bacillati</taxon>
        <taxon>Actinomycetota</taxon>
        <taxon>Actinomycetes</taxon>
        <taxon>Streptosporangiales</taxon>
        <taxon>Streptosporangiaceae</taxon>
        <taxon>Microtetraspora</taxon>
    </lineage>
</organism>
<keyword evidence="3" id="KW-1185">Reference proteome</keyword>
<name>A0ABW6T4K1_9ACTN</name>
<feature type="non-terminal residue" evidence="2">
    <location>
        <position position="1"/>
    </location>
</feature>
<dbReference type="EMBL" id="JBIASD010000069">
    <property type="protein sequence ID" value="MFF3672153.1"/>
    <property type="molecule type" value="Genomic_DNA"/>
</dbReference>
<dbReference type="InterPro" id="IPR008928">
    <property type="entry name" value="6-hairpin_glycosidase_sf"/>
</dbReference>
<dbReference type="InterPro" id="IPR012341">
    <property type="entry name" value="6hp_glycosidase-like_sf"/>
</dbReference>
<gene>
    <name evidence="2" type="ORF">ACFYXI_42190</name>
</gene>
<evidence type="ECO:0000313" key="3">
    <source>
        <dbReference type="Proteomes" id="UP001602013"/>
    </source>
</evidence>
<dbReference type="GO" id="GO:0016787">
    <property type="term" value="F:hydrolase activity"/>
    <property type="evidence" value="ECO:0007669"/>
    <property type="project" value="UniProtKB-KW"/>
</dbReference>
<accession>A0ABW6T4K1</accession>
<dbReference type="PANTHER" id="PTHR31616">
    <property type="entry name" value="TREHALASE"/>
    <property type="match status" value="1"/>
</dbReference>
<evidence type="ECO:0000259" key="1">
    <source>
        <dbReference type="Pfam" id="PF00723"/>
    </source>
</evidence>
<dbReference type="SUPFAM" id="SSF48208">
    <property type="entry name" value="Six-hairpin glycosidases"/>
    <property type="match status" value="1"/>
</dbReference>
<protein>
    <submittedName>
        <fullName evidence="2">Glycoside hydrolase family 15 protein</fullName>
    </submittedName>
</protein>
<dbReference type="Pfam" id="PF00723">
    <property type="entry name" value="Glyco_hydro_15"/>
    <property type="match status" value="1"/>
</dbReference>